<dbReference type="Pfam" id="PF02214">
    <property type="entry name" value="BTB_2"/>
    <property type="match status" value="1"/>
</dbReference>
<dbReference type="GO" id="GO:0051260">
    <property type="term" value="P:protein homooligomerization"/>
    <property type="evidence" value="ECO:0007669"/>
    <property type="project" value="InterPro"/>
</dbReference>
<sequence>MASSIITIITYNGRTQTNLDTINKCDKLVSMINNNTIHLDIDIKNAKKILNYLRGYNINHSIKHIAYDARKLGINLESPNYVYVNIGGKIYYLEKNLLVTKLEYFEKFFEYNHSLEPDYSSIVIDRCPDIFDDVLHHVQQEKSLYFKKGPNINSSVVQELDFYMKKPIQILPNVFDLSGFYYHETDCNLFFCEKILPFKDNEYNIIFNISSKKYYPKIIFKLNTLDNINENYLRLQIHVKNNHAYNLLYDKAYKLVCIIFIIGGFAKNEIQISIDKSINIENTCLYGYYDLTKLGPHNMASDDYFYKELYFKKQFSINCLAPKNMFEINFNDIFKYENIRKNLMLGFEDLDRLLSNYAYKFDIKIVTKRNITINFIEIIHHSKIIYRSDVTTYWIDDLNHSTIKHVENKKLGLNFLLSQENRNDKMIIYLNDNIYNEIKIYAKIDIIGNK</sequence>
<feature type="domain" description="Potassium channel tetramerisation-type BTB" evidence="1">
    <location>
        <begin position="82"/>
        <end position="164"/>
    </location>
</feature>
<reference evidence="2" key="1">
    <citation type="journal article" date="2017" name="Front. Microbiol.">
        <title>Genome Characterization of the First Mimiviruses of Lineage C Isolated in Brazil.</title>
        <authorList>
            <person name="Assis F.L."/>
            <person name="Franco-Luiz A.P.M."/>
            <person name="Dos Santos R.N."/>
            <person name="Campos F.S."/>
            <person name="Dornas F.P."/>
            <person name="Borato P.V.M."/>
            <person name="Franco A.C."/>
            <person name="Abrahao J.S."/>
            <person name="Colson P."/>
            <person name="Scola B."/>
        </authorList>
    </citation>
    <scope>NUCLEOTIDE SEQUENCE [LARGE SCALE GENOMIC DNA]</scope>
</reference>
<protein>
    <submittedName>
        <fullName evidence="2">BTB POZ domain-containing</fullName>
    </submittedName>
</protein>
<proteinExistence type="predicted"/>
<dbReference type="EMBL" id="MG602507">
    <property type="protein sequence ID" value="AVG45943.1"/>
    <property type="molecule type" value="Genomic_DNA"/>
</dbReference>
<dbReference type="Proteomes" id="UP000280369">
    <property type="component" value="Segment"/>
</dbReference>
<organismHost>
    <name type="scientific">Acanthamoeba polyphaga</name>
    <name type="common">Amoeba</name>
    <dbReference type="NCBI Taxonomy" id="5757"/>
</organismHost>
<dbReference type="SUPFAM" id="SSF54695">
    <property type="entry name" value="POZ domain"/>
    <property type="match status" value="1"/>
</dbReference>
<evidence type="ECO:0000313" key="2">
    <source>
        <dbReference type="EMBL" id="AVG45943.1"/>
    </source>
</evidence>
<organism evidence="2">
    <name type="scientific">Acanthamoeba polyphaga mimivirus</name>
    <name type="common">APMV</name>
    <dbReference type="NCBI Taxonomy" id="212035"/>
    <lineage>
        <taxon>Viruses</taxon>
        <taxon>Varidnaviria</taxon>
        <taxon>Bamfordvirae</taxon>
        <taxon>Nucleocytoviricota</taxon>
        <taxon>Megaviricetes</taxon>
        <taxon>Imitervirales</taxon>
        <taxon>Mimiviridae</taxon>
        <taxon>Megamimivirinae</taxon>
        <taxon>Mimivirus</taxon>
        <taxon>Mimivirus bradfordmassiliense</taxon>
    </lineage>
</organism>
<name>A0A2L2DIE8_MIMIV</name>
<accession>A0A2L2DIE8</accession>
<dbReference type="InterPro" id="IPR011333">
    <property type="entry name" value="SKP1/BTB/POZ_sf"/>
</dbReference>
<dbReference type="Gene3D" id="3.30.710.10">
    <property type="entry name" value="Potassium Channel Kv1.1, Chain A"/>
    <property type="match status" value="1"/>
</dbReference>
<dbReference type="InterPro" id="IPR003131">
    <property type="entry name" value="T1-type_BTB"/>
</dbReference>
<evidence type="ECO:0000259" key="1">
    <source>
        <dbReference type="Pfam" id="PF02214"/>
    </source>
</evidence>